<dbReference type="FunFam" id="3.30.2160.10:FF:000001">
    <property type="entry name" value="E3 ubiquitin-protein ligase NEDD4-like"/>
    <property type="match status" value="1"/>
</dbReference>
<comment type="catalytic activity">
    <reaction evidence="1">
        <text>S-ubiquitinyl-[E2 ubiquitin-conjugating enzyme]-L-cysteine + [acceptor protein]-L-lysine = [E2 ubiquitin-conjugating enzyme]-L-cysteine + N(6)-ubiquitinyl-[acceptor protein]-L-lysine.</text>
        <dbReference type="EC" id="2.3.2.26"/>
    </reaction>
</comment>
<protein>
    <recommendedName>
        <fullName evidence="4">HECT-type E3 ubiquitin transferase</fullName>
        <ecNumber evidence="4">2.3.2.26</ecNumber>
    </recommendedName>
</protein>
<evidence type="ECO:0000256" key="7">
    <source>
        <dbReference type="ARBA" id="ARBA00022737"/>
    </source>
</evidence>
<feature type="non-terminal residue" evidence="13">
    <location>
        <position position="1"/>
    </location>
</feature>
<dbReference type="GO" id="GO:0048814">
    <property type="term" value="P:regulation of dendrite morphogenesis"/>
    <property type="evidence" value="ECO:0000318"/>
    <property type="project" value="GO_Central"/>
</dbReference>
<reference evidence="13 14" key="1">
    <citation type="journal article" date="2008" name="Nature">
        <title>The Trichoplax genome and the nature of placozoans.</title>
        <authorList>
            <person name="Srivastava M."/>
            <person name="Begovic E."/>
            <person name="Chapman J."/>
            <person name="Putnam N.H."/>
            <person name="Hellsten U."/>
            <person name="Kawashima T."/>
            <person name="Kuo A."/>
            <person name="Mitros T."/>
            <person name="Salamov A."/>
            <person name="Carpenter M.L."/>
            <person name="Signorovitch A.Y."/>
            <person name="Moreno M.A."/>
            <person name="Kamm K."/>
            <person name="Grimwood J."/>
            <person name="Schmutz J."/>
            <person name="Shapiro H."/>
            <person name="Grigoriev I.V."/>
            <person name="Buss L.W."/>
            <person name="Schierwater B."/>
            <person name="Dellaporta S.L."/>
            <person name="Rokhsar D.S."/>
        </authorList>
    </citation>
    <scope>NUCLEOTIDE SEQUENCE [LARGE SCALE GENOMIC DNA]</scope>
    <source>
        <strain evidence="13 14">Grell-BS-1999</strain>
    </source>
</reference>
<dbReference type="InterPro" id="IPR036020">
    <property type="entry name" value="WW_dom_sf"/>
</dbReference>
<dbReference type="STRING" id="10228.B3RRS5"/>
<evidence type="ECO:0000256" key="6">
    <source>
        <dbReference type="ARBA" id="ARBA00022679"/>
    </source>
</evidence>
<name>B3RRS5_TRIAD</name>
<comment type="pathway">
    <text evidence="3">Protein modification; protein ubiquitination.</text>
</comment>
<evidence type="ECO:0000259" key="11">
    <source>
        <dbReference type="PROSITE" id="PS50020"/>
    </source>
</evidence>
<dbReference type="eggNOG" id="KOG0940">
    <property type="taxonomic scope" value="Eukaryota"/>
</dbReference>
<feature type="region of interest" description="Disordered" evidence="10">
    <location>
        <begin position="61"/>
        <end position="98"/>
    </location>
</feature>
<dbReference type="SMART" id="SM00119">
    <property type="entry name" value="HECTc"/>
    <property type="match status" value="1"/>
</dbReference>
<evidence type="ECO:0000259" key="12">
    <source>
        <dbReference type="PROSITE" id="PS50237"/>
    </source>
</evidence>
<accession>B3RRS5</accession>
<dbReference type="PROSITE" id="PS50237">
    <property type="entry name" value="HECT"/>
    <property type="match status" value="1"/>
</dbReference>
<dbReference type="GO" id="GO:0016567">
    <property type="term" value="P:protein ubiquitination"/>
    <property type="evidence" value="ECO:0007669"/>
    <property type="project" value="UniProtKB-UniPathway"/>
</dbReference>
<evidence type="ECO:0000256" key="9">
    <source>
        <dbReference type="PROSITE-ProRule" id="PRU00104"/>
    </source>
</evidence>
<dbReference type="GO" id="GO:0061630">
    <property type="term" value="F:ubiquitin protein ligase activity"/>
    <property type="evidence" value="ECO:0000318"/>
    <property type="project" value="GO_Central"/>
</dbReference>
<proteinExistence type="predicted"/>
<dbReference type="OMA" id="QYIMEND"/>
<gene>
    <name evidence="13" type="ORF">TRIADDRAFT_22479</name>
</gene>
<keyword evidence="14" id="KW-1185">Reference proteome</keyword>
<evidence type="ECO:0000313" key="13">
    <source>
        <dbReference type="EMBL" id="EDV26919.1"/>
    </source>
</evidence>
<dbReference type="KEGG" id="tad:TRIADDRAFT_22479"/>
<evidence type="ECO:0000256" key="3">
    <source>
        <dbReference type="ARBA" id="ARBA00004906"/>
    </source>
</evidence>
<dbReference type="GeneID" id="6751615"/>
<evidence type="ECO:0000313" key="14">
    <source>
        <dbReference type="Proteomes" id="UP000009022"/>
    </source>
</evidence>
<dbReference type="CDD" id="cd00201">
    <property type="entry name" value="WW"/>
    <property type="match status" value="3"/>
</dbReference>
<evidence type="ECO:0000256" key="1">
    <source>
        <dbReference type="ARBA" id="ARBA00000885"/>
    </source>
</evidence>
<dbReference type="InterPro" id="IPR050409">
    <property type="entry name" value="E3_ubiq-protein_ligase"/>
</dbReference>
<dbReference type="InterPro" id="IPR001202">
    <property type="entry name" value="WW_dom"/>
</dbReference>
<dbReference type="Gene3D" id="3.90.1750.10">
    <property type="entry name" value="Hect, E3 ligase catalytic domains"/>
    <property type="match status" value="1"/>
</dbReference>
<feature type="domain" description="WW" evidence="11">
    <location>
        <begin position="159"/>
        <end position="191"/>
    </location>
</feature>
<evidence type="ECO:0000256" key="2">
    <source>
        <dbReference type="ARBA" id="ARBA00004496"/>
    </source>
</evidence>
<feature type="compositionally biased region" description="Pro residues" evidence="10">
    <location>
        <begin position="66"/>
        <end position="79"/>
    </location>
</feature>
<dbReference type="Pfam" id="PF00397">
    <property type="entry name" value="WW"/>
    <property type="match status" value="3"/>
</dbReference>
<dbReference type="FunFam" id="2.20.70.10:FF:000045">
    <property type="entry name" value="E3 ubiquitin-protein ligase NEDD4-like"/>
    <property type="match status" value="1"/>
</dbReference>
<dbReference type="FunFam" id="2.20.70.10:FF:000063">
    <property type="entry name" value="E3 ubiquitin-protein ligase NEDD4"/>
    <property type="match status" value="1"/>
</dbReference>
<feature type="domain" description="WW" evidence="11">
    <location>
        <begin position="119"/>
        <end position="152"/>
    </location>
</feature>
<dbReference type="GO" id="GO:0005737">
    <property type="term" value="C:cytoplasm"/>
    <property type="evidence" value="ECO:0000318"/>
    <property type="project" value="GO_Central"/>
</dbReference>
<dbReference type="SMART" id="SM00456">
    <property type="entry name" value="WW"/>
    <property type="match status" value="3"/>
</dbReference>
<dbReference type="GO" id="GO:0006511">
    <property type="term" value="P:ubiquitin-dependent protein catabolic process"/>
    <property type="evidence" value="ECO:0000318"/>
    <property type="project" value="GO_Central"/>
</dbReference>
<dbReference type="SUPFAM" id="SSF56204">
    <property type="entry name" value="Hect, E3 ligase catalytic domain"/>
    <property type="match status" value="1"/>
</dbReference>
<dbReference type="HOGENOM" id="CLU_002173_0_3_1"/>
<evidence type="ECO:0000256" key="4">
    <source>
        <dbReference type="ARBA" id="ARBA00012485"/>
    </source>
</evidence>
<comment type="subcellular location">
    <subcellularLocation>
        <location evidence="2">Cytoplasm</location>
    </subcellularLocation>
</comment>
<evidence type="ECO:0000256" key="5">
    <source>
        <dbReference type="ARBA" id="ARBA00022490"/>
    </source>
</evidence>
<dbReference type="Proteomes" id="UP000009022">
    <property type="component" value="Unassembled WGS sequence"/>
</dbReference>
<organism evidence="13 14">
    <name type="scientific">Trichoplax adhaerens</name>
    <name type="common">Trichoplax reptans</name>
    <dbReference type="NCBI Taxonomy" id="10228"/>
    <lineage>
        <taxon>Eukaryota</taxon>
        <taxon>Metazoa</taxon>
        <taxon>Placozoa</taxon>
        <taxon>Uniplacotomia</taxon>
        <taxon>Trichoplacea</taxon>
        <taxon>Trichoplacidae</taxon>
        <taxon>Trichoplax</taxon>
    </lineage>
</organism>
<dbReference type="Gene3D" id="3.30.2410.10">
    <property type="entry name" value="Hect, E3 ligase catalytic domain"/>
    <property type="match status" value="1"/>
</dbReference>
<dbReference type="UniPathway" id="UPA00143"/>
<dbReference type="PhylomeDB" id="B3RRS5"/>
<dbReference type="SUPFAM" id="SSF51045">
    <property type="entry name" value="WW domain"/>
    <property type="match status" value="3"/>
</dbReference>
<evidence type="ECO:0000256" key="10">
    <source>
        <dbReference type="SAM" id="MobiDB-lite"/>
    </source>
</evidence>
<dbReference type="FunFam" id="3.90.1750.10:FF:000001">
    <property type="entry name" value="E3 ubiquitin-protein ligase NEDD4-like"/>
    <property type="match status" value="1"/>
</dbReference>
<dbReference type="FunCoup" id="B3RRS5">
    <property type="interactions" value="1409"/>
</dbReference>
<dbReference type="FunFam" id="3.30.2410.10:FF:000001">
    <property type="entry name" value="E3 ubiquitin-protein ligase NEDD4-like"/>
    <property type="match status" value="1"/>
</dbReference>
<dbReference type="RefSeq" id="XP_002110915.1">
    <property type="nucleotide sequence ID" value="XM_002110879.1"/>
</dbReference>
<dbReference type="InParanoid" id="B3RRS5"/>
<keyword evidence="5" id="KW-0963">Cytoplasm</keyword>
<keyword evidence="8 9" id="KW-0833">Ubl conjugation pathway</keyword>
<sequence length="578" mass="67564">SVSNSESLPPLPSGWEERTDANGRLYYVNHIRRTTQWDRPSVRSVVLTYCIKFNDYRAAGMEQPAPSQPSPEIPVPVQPTPITVSPTNTTNSNGVSPQQVQQLTQYCYPYSSNSKLSEQPLPHGWEMMFTEQGRPFFVDHNTKTTSWNDPRVTGQTALGPLPPNWEMRYSNGRPFYIDHKSRKTQWEDPRLTVMPYSRDYKAKYDTFRQWMKVPDNLPNKFDIRVKRSHILEDSFRSISAVKKPDLLKTRLWIEFDQESGLDYGGLAREWFYLLSHEIFNPYYGLFEYSANDNYTLQINPNSGLCNENHLAYFKFAGRVAGMAVFHGKLLDAFFIAPFYKMMLGKPITLDDMEAVDTEYYNSLQYIMENDPSELDLLFSVDEETLGKVNQIDLKPNGKDIPVTEKNKKEYIDLVIKWRFASRIKSQMDKFLEGFRELVSLERLRIFDEREIELLMCGMGDIDVHDWRRNTNYKNGYGDQHLVIQWFWQVVYALEKESRLRLLQFVTGTSRVPMNGFSELYGINGPQRFTIERWGKFDQLPRAHTCFNRIDLPEYKSYQDLHDKLIMAIECTQGYEGVD</sequence>
<dbReference type="InterPro" id="IPR000569">
    <property type="entry name" value="HECT_dom"/>
</dbReference>
<feature type="domain" description="HECT" evidence="12">
    <location>
        <begin position="243"/>
        <end position="577"/>
    </location>
</feature>
<keyword evidence="7" id="KW-0677">Repeat</keyword>
<dbReference type="InterPro" id="IPR035983">
    <property type="entry name" value="Hect_E3_ubiquitin_ligase"/>
</dbReference>
<evidence type="ECO:0000256" key="8">
    <source>
        <dbReference type="ARBA" id="ARBA00022786"/>
    </source>
</evidence>
<dbReference type="Gene3D" id="2.20.70.10">
    <property type="match status" value="2"/>
</dbReference>
<feature type="compositionally biased region" description="Polar residues" evidence="10">
    <location>
        <begin position="88"/>
        <end position="98"/>
    </location>
</feature>
<keyword evidence="6" id="KW-0808">Transferase</keyword>
<dbReference type="CTD" id="6751615"/>
<dbReference type="EC" id="2.3.2.26" evidence="4"/>
<dbReference type="CDD" id="cd00078">
    <property type="entry name" value="HECTc"/>
    <property type="match status" value="1"/>
</dbReference>
<dbReference type="EMBL" id="DS985243">
    <property type="protein sequence ID" value="EDV26919.1"/>
    <property type="molecule type" value="Genomic_DNA"/>
</dbReference>
<dbReference type="Pfam" id="PF00632">
    <property type="entry name" value="HECT"/>
    <property type="match status" value="1"/>
</dbReference>
<dbReference type="PANTHER" id="PTHR11254">
    <property type="entry name" value="HECT DOMAIN UBIQUITIN-PROTEIN LIGASE"/>
    <property type="match status" value="1"/>
</dbReference>
<dbReference type="GO" id="GO:0051049">
    <property type="term" value="P:regulation of transport"/>
    <property type="evidence" value="ECO:0007669"/>
    <property type="project" value="UniProtKB-ARBA"/>
</dbReference>
<dbReference type="AlphaFoldDB" id="B3RRS5"/>
<feature type="domain" description="WW" evidence="11">
    <location>
        <begin position="9"/>
        <end position="42"/>
    </location>
</feature>
<dbReference type="PANTHER" id="PTHR11254:SF440">
    <property type="entry name" value="E3 UBIQUITIN-PROTEIN LIGASE NEDD-4"/>
    <property type="match status" value="1"/>
</dbReference>
<dbReference type="PROSITE" id="PS50020">
    <property type="entry name" value="WW_DOMAIN_2"/>
    <property type="match status" value="3"/>
</dbReference>
<dbReference type="PROSITE" id="PS01159">
    <property type="entry name" value="WW_DOMAIN_1"/>
    <property type="match status" value="3"/>
</dbReference>
<dbReference type="Gene3D" id="3.30.2160.10">
    <property type="entry name" value="Hect, E3 ligase catalytic domain"/>
    <property type="match status" value="1"/>
</dbReference>
<feature type="active site" description="Glycyl thioester intermediate" evidence="9">
    <location>
        <position position="545"/>
    </location>
</feature>
<dbReference type="OrthoDB" id="423283at2759"/>